<dbReference type="InterPro" id="IPR053790">
    <property type="entry name" value="P5CR-like_CS"/>
</dbReference>
<dbReference type="GO" id="GO:0055129">
    <property type="term" value="P:L-proline biosynthetic process"/>
    <property type="evidence" value="ECO:0007669"/>
    <property type="project" value="TreeGrafter"/>
</dbReference>
<dbReference type="InterPro" id="IPR036291">
    <property type="entry name" value="NAD(P)-bd_dom_sf"/>
</dbReference>
<dbReference type="PROSITE" id="PS00521">
    <property type="entry name" value="P5CR"/>
    <property type="match status" value="1"/>
</dbReference>
<organism evidence="4">
    <name type="scientific">Fusarium acuminatum CS5907</name>
    <dbReference type="NCBI Taxonomy" id="1318461"/>
    <lineage>
        <taxon>Eukaryota</taxon>
        <taxon>Fungi</taxon>
        <taxon>Dikarya</taxon>
        <taxon>Ascomycota</taxon>
        <taxon>Pezizomycotina</taxon>
        <taxon>Sordariomycetes</taxon>
        <taxon>Hypocreomycetidae</taxon>
        <taxon>Hypocreales</taxon>
        <taxon>Nectriaceae</taxon>
        <taxon>Fusarium</taxon>
        <taxon>Fusarium tricinctum species complex</taxon>
    </lineage>
</organism>
<keyword evidence="2" id="KW-0560">Oxidoreductase</keyword>
<dbReference type="GO" id="GO:0004735">
    <property type="term" value="F:pyrroline-5-carboxylate reductase activity"/>
    <property type="evidence" value="ECO:0007669"/>
    <property type="project" value="InterPro"/>
</dbReference>
<sequence length="260" mass="27517">MEYPTALVTGNNRDTRIWSSEKNGASIHVAIIATQPHYTAKVCQDITDSVRTAGGHRQLIVVTVCPGITVSQLEAWLPKRTPIMRTMPNTPISVKQGATAIFSNQYMTSSLSAEVQLIFKSISPEVALLPEEDLMDIAASVSGSAPAYLYHLVRSLVAAGTARGLPADMTTRLVVQACLGAAKLAQASQDTPMEQLLSDVCVPGGSTEKAVQALDRHGASKAVDAAVETSWHANRAMSGDVGPPAHCESDIGTVKDIVVK</sequence>
<evidence type="ECO:0000256" key="2">
    <source>
        <dbReference type="ARBA" id="ARBA00023002"/>
    </source>
</evidence>
<evidence type="ECO:0000259" key="3">
    <source>
        <dbReference type="Pfam" id="PF14748"/>
    </source>
</evidence>
<dbReference type="Gene3D" id="1.10.3730.10">
    <property type="entry name" value="ProC C-terminal domain-like"/>
    <property type="match status" value="1"/>
</dbReference>
<dbReference type="PANTHER" id="PTHR11645">
    <property type="entry name" value="PYRROLINE-5-CARBOXYLATE REDUCTASE"/>
    <property type="match status" value="1"/>
</dbReference>
<comment type="similarity">
    <text evidence="1">Belongs to the pyrroline-5-carboxylate reductase family.</text>
</comment>
<evidence type="ECO:0000313" key="4">
    <source>
        <dbReference type="EMBL" id="CEG03244.1"/>
    </source>
</evidence>
<feature type="domain" description="Pyrroline-5-carboxylate reductase dimerisation" evidence="3">
    <location>
        <begin position="132"/>
        <end position="235"/>
    </location>
</feature>
<comment type="caution">
    <text evidence="4">The sequence shown here is derived from an EMBL/GenBank/DDBJ whole genome shotgun (WGS) entry which is preliminary data.</text>
</comment>
<evidence type="ECO:0000256" key="1">
    <source>
        <dbReference type="ARBA" id="ARBA00005525"/>
    </source>
</evidence>
<name>A0A096PE23_9HYPO</name>
<dbReference type="EMBL" id="CBMG010000348">
    <property type="protein sequence ID" value="CEG03244.1"/>
    <property type="molecule type" value="Genomic_DNA"/>
</dbReference>
<dbReference type="Gene3D" id="3.40.50.720">
    <property type="entry name" value="NAD(P)-binding Rossmann-like Domain"/>
    <property type="match status" value="1"/>
</dbReference>
<dbReference type="Pfam" id="PF14748">
    <property type="entry name" value="P5CR_dimer"/>
    <property type="match status" value="1"/>
</dbReference>
<dbReference type="SUPFAM" id="SSF51735">
    <property type="entry name" value="NAD(P)-binding Rossmann-fold domains"/>
    <property type="match status" value="1"/>
</dbReference>
<proteinExistence type="inferred from homology"/>
<dbReference type="SUPFAM" id="SSF48179">
    <property type="entry name" value="6-phosphogluconate dehydrogenase C-terminal domain-like"/>
    <property type="match status" value="1"/>
</dbReference>
<dbReference type="InterPro" id="IPR008927">
    <property type="entry name" value="6-PGluconate_DH-like_C_sf"/>
</dbReference>
<reference evidence="4" key="1">
    <citation type="submission" date="2013-05" db="EMBL/GenBank/DDBJ databases">
        <title>Draft genome sequences of six wheat associated Fusarium spp. isolates.</title>
        <authorList>
            <person name="Moolhuijzen P.M."/>
            <person name="Manners J.M."/>
            <person name="Wilcox S."/>
            <person name="Bellgard M.I."/>
            <person name="Gardiner D.M."/>
        </authorList>
    </citation>
    <scope>NUCLEOTIDE SEQUENCE</scope>
    <source>
        <strain evidence="4">CS5907</strain>
        <strain evidence="4">CS5907</strain>
    </source>
</reference>
<protein>
    <submittedName>
        <fullName evidence="4">WGS project CBMG000000000 data, contig CS5907-c000348</fullName>
    </submittedName>
</protein>
<dbReference type="InterPro" id="IPR029036">
    <property type="entry name" value="P5CR_dimer"/>
</dbReference>
<dbReference type="AlphaFoldDB" id="A0A096PE23"/>
<gene>
    <name evidence="4" type="ORF">BN851_0016800</name>
</gene>
<dbReference type="PANTHER" id="PTHR11645:SF0">
    <property type="entry name" value="PYRROLINE-5-CARBOXYLATE REDUCTASE 3"/>
    <property type="match status" value="1"/>
</dbReference>
<dbReference type="HAMAP" id="MF_01925">
    <property type="entry name" value="P5C_reductase"/>
    <property type="match status" value="1"/>
</dbReference>
<accession>A0A096PE23</accession>
<dbReference type="InterPro" id="IPR000304">
    <property type="entry name" value="Pyrroline-COOH_reductase"/>
</dbReference>